<dbReference type="OrthoDB" id="9811926at2"/>
<dbReference type="InterPro" id="IPR005653">
    <property type="entry name" value="OstA-like_N"/>
</dbReference>
<dbReference type="InterPro" id="IPR052037">
    <property type="entry name" value="LPS_export_LptA"/>
</dbReference>
<dbReference type="GO" id="GO:0030288">
    <property type="term" value="C:outer membrane-bounded periplasmic space"/>
    <property type="evidence" value="ECO:0007669"/>
    <property type="project" value="TreeGrafter"/>
</dbReference>
<dbReference type="RefSeq" id="WP_085790326.1">
    <property type="nucleotide sequence ID" value="NZ_FWFK01000001.1"/>
</dbReference>
<feature type="chain" id="PRO_5012326803" evidence="4">
    <location>
        <begin position="23"/>
        <end position="180"/>
    </location>
</feature>
<sequence length="180" mass="18332">MIRALTCAAALFAAGPAAVIVAGSATLATRAAAQGAEVAFGGMRQDSSLPVEISADQLEVNQSDGTALYTGDVVIGQGEMRLAAPRVLVVYAEQAGRIQRLEASGGVTLVSGEEAAEAESADYDIDAGTVEMMGNVLLTQGDNALSSERMVVDLDTGRAQMDGRVRTVLQPSDAASGGSE</sequence>
<evidence type="ECO:0000313" key="7">
    <source>
        <dbReference type="Proteomes" id="UP000193570"/>
    </source>
</evidence>
<dbReference type="Gene3D" id="2.60.450.10">
    <property type="entry name" value="Lipopolysaccharide (LPS) transport protein A like domain"/>
    <property type="match status" value="1"/>
</dbReference>
<gene>
    <name evidence="6" type="primary">lptA</name>
    <name evidence="6" type="ORF">ROJ8625_00585</name>
</gene>
<keyword evidence="2 4" id="KW-0732">Signal</keyword>
<dbReference type="PANTHER" id="PTHR36504">
    <property type="entry name" value="LIPOPOLYSACCHARIDE EXPORT SYSTEM PROTEIN LPTA"/>
    <property type="match status" value="1"/>
</dbReference>
<proteinExistence type="predicted"/>
<name>A0A1X6YD79_9RHOB</name>
<evidence type="ECO:0000256" key="2">
    <source>
        <dbReference type="ARBA" id="ARBA00022729"/>
    </source>
</evidence>
<dbReference type="InterPro" id="IPR014340">
    <property type="entry name" value="LptA"/>
</dbReference>
<dbReference type="GO" id="GO:0001530">
    <property type="term" value="F:lipopolysaccharide binding"/>
    <property type="evidence" value="ECO:0007669"/>
    <property type="project" value="InterPro"/>
</dbReference>
<dbReference type="Pfam" id="PF03968">
    <property type="entry name" value="LptD_N"/>
    <property type="match status" value="1"/>
</dbReference>
<dbReference type="NCBIfam" id="TIGR03002">
    <property type="entry name" value="outer_YhbN_LptA"/>
    <property type="match status" value="1"/>
</dbReference>
<dbReference type="EMBL" id="FWFK01000001">
    <property type="protein sequence ID" value="SLN17863.1"/>
    <property type="molecule type" value="Genomic_DNA"/>
</dbReference>
<dbReference type="AlphaFoldDB" id="A0A1X6YD79"/>
<evidence type="ECO:0000256" key="4">
    <source>
        <dbReference type="SAM" id="SignalP"/>
    </source>
</evidence>
<keyword evidence="7" id="KW-1185">Reference proteome</keyword>
<dbReference type="PANTHER" id="PTHR36504:SF1">
    <property type="entry name" value="LIPOPOLYSACCHARIDE EXPORT SYSTEM PROTEIN LPTA"/>
    <property type="match status" value="1"/>
</dbReference>
<protein>
    <submittedName>
        <fullName evidence="6">Lipopolysaccharide export system protein LptA</fullName>
    </submittedName>
</protein>
<dbReference type="GO" id="GO:0017089">
    <property type="term" value="F:glycolipid transfer activity"/>
    <property type="evidence" value="ECO:0007669"/>
    <property type="project" value="TreeGrafter"/>
</dbReference>
<evidence type="ECO:0000256" key="1">
    <source>
        <dbReference type="ARBA" id="ARBA00022448"/>
    </source>
</evidence>
<dbReference type="GO" id="GO:0009279">
    <property type="term" value="C:cell outer membrane"/>
    <property type="evidence" value="ECO:0007669"/>
    <property type="project" value="TreeGrafter"/>
</dbReference>
<organism evidence="6 7">
    <name type="scientific">Roseivivax jejudonensis</name>
    <dbReference type="NCBI Taxonomy" id="1529041"/>
    <lineage>
        <taxon>Bacteria</taxon>
        <taxon>Pseudomonadati</taxon>
        <taxon>Pseudomonadota</taxon>
        <taxon>Alphaproteobacteria</taxon>
        <taxon>Rhodobacterales</taxon>
        <taxon>Roseobacteraceae</taxon>
        <taxon>Roseivivax</taxon>
    </lineage>
</organism>
<evidence type="ECO:0000256" key="3">
    <source>
        <dbReference type="ARBA" id="ARBA00022764"/>
    </source>
</evidence>
<feature type="signal peptide" evidence="4">
    <location>
        <begin position="1"/>
        <end position="22"/>
    </location>
</feature>
<reference evidence="6 7" key="1">
    <citation type="submission" date="2017-03" db="EMBL/GenBank/DDBJ databases">
        <authorList>
            <person name="Afonso C.L."/>
            <person name="Miller P.J."/>
            <person name="Scott M.A."/>
            <person name="Spackman E."/>
            <person name="Goraichik I."/>
            <person name="Dimitrov K.M."/>
            <person name="Suarez D.L."/>
            <person name="Swayne D.E."/>
        </authorList>
    </citation>
    <scope>NUCLEOTIDE SEQUENCE [LARGE SCALE GENOMIC DNA]</scope>
    <source>
        <strain evidence="6 7">CECT 8625</strain>
    </source>
</reference>
<keyword evidence="3" id="KW-0574">Periplasm</keyword>
<dbReference type="GO" id="GO:0015920">
    <property type="term" value="P:lipopolysaccharide transport"/>
    <property type="evidence" value="ECO:0007669"/>
    <property type="project" value="InterPro"/>
</dbReference>
<keyword evidence="1" id="KW-0813">Transport</keyword>
<evidence type="ECO:0000313" key="6">
    <source>
        <dbReference type="EMBL" id="SLN17863.1"/>
    </source>
</evidence>
<dbReference type="Proteomes" id="UP000193570">
    <property type="component" value="Unassembled WGS sequence"/>
</dbReference>
<evidence type="ECO:0000259" key="5">
    <source>
        <dbReference type="Pfam" id="PF03968"/>
    </source>
</evidence>
<accession>A0A1X6YD79</accession>
<feature type="domain" description="Organic solvent tolerance-like N-terminal" evidence="5">
    <location>
        <begin position="52"/>
        <end position="157"/>
    </location>
</feature>